<comment type="caution">
    <text evidence="2">The sequence shown here is derived from an EMBL/GenBank/DDBJ whole genome shotgun (WGS) entry which is preliminary data.</text>
</comment>
<dbReference type="PROSITE" id="PS50995">
    <property type="entry name" value="HTH_MARR_2"/>
    <property type="match status" value="1"/>
</dbReference>
<evidence type="ECO:0000313" key="2">
    <source>
        <dbReference type="EMBL" id="RHF53366.1"/>
    </source>
</evidence>
<dbReference type="PANTHER" id="PTHR33164:SF43">
    <property type="entry name" value="HTH-TYPE TRANSCRIPTIONAL REPRESSOR YETL"/>
    <property type="match status" value="1"/>
</dbReference>
<dbReference type="GO" id="GO:0003700">
    <property type="term" value="F:DNA-binding transcription factor activity"/>
    <property type="evidence" value="ECO:0007669"/>
    <property type="project" value="InterPro"/>
</dbReference>
<dbReference type="AlphaFoldDB" id="A0A414NZI9"/>
<dbReference type="EMBL" id="QRHE01000001">
    <property type="protein sequence ID" value="RHF53366.1"/>
    <property type="molecule type" value="Genomic_DNA"/>
</dbReference>
<dbReference type="InterPro" id="IPR000835">
    <property type="entry name" value="HTH_MarR-typ"/>
</dbReference>
<protein>
    <submittedName>
        <fullName evidence="2">MarR family transcriptional regulator</fullName>
    </submittedName>
</protein>
<dbReference type="InterPro" id="IPR036388">
    <property type="entry name" value="WH-like_DNA-bd_sf"/>
</dbReference>
<evidence type="ECO:0000259" key="1">
    <source>
        <dbReference type="PROSITE" id="PS50995"/>
    </source>
</evidence>
<dbReference type="PRINTS" id="PR00598">
    <property type="entry name" value="HTHMARR"/>
</dbReference>
<dbReference type="RefSeq" id="WP_118174347.1">
    <property type="nucleotide sequence ID" value="NZ_JADYTW010000003.1"/>
</dbReference>
<name>A0A414NZI9_9FIRM</name>
<dbReference type="InterPro" id="IPR039422">
    <property type="entry name" value="MarR/SlyA-like"/>
</dbReference>
<organism evidence="2 3">
    <name type="scientific">Mitsuokella multacida</name>
    <dbReference type="NCBI Taxonomy" id="52226"/>
    <lineage>
        <taxon>Bacteria</taxon>
        <taxon>Bacillati</taxon>
        <taxon>Bacillota</taxon>
        <taxon>Negativicutes</taxon>
        <taxon>Selenomonadales</taxon>
        <taxon>Selenomonadaceae</taxon>
        <taxon>Mitsuokella</taxon>
    </lineage>
</organism>
<reference evidence="2 3" key="1">
    <citation type="submission" date="2018-08" db="EMBL/GenBank/DDBJ databases">
        <title>A genome reference for cultivated species of the human gut microbiota.</title>
        <authorList>
            <person name="Zou Y."/>
            <person name="Xue W."/>
            <person name="Luo G."/>
        </authorList>
    </citation>
    <scope>NUCLEOTIDE SEQUENCE [LARGE SCALE GENOMIC DNA]</scope>
    <source>
        <strain evidence="2 3">AM25-21AC</strain>
    </source>
</reference>
<dbReference type="Pfam" id="PF01047">
    <property type="entry name" value="MarR"/>
    <property type="match status" value="1"/>
</dbReference>
<evidence type="ECO:0000313" key="3">
    <source>
        <dbReference type="Proteomes" id="UP000283442"/>
    </source>
</evidence>
<dbReference type="SMART" id="SM00347">
    <property type="entry name" value="HTH_MARR"/>
    <property type="match status" value="1"/>
</dbReference>
<dbReference type="GO" id="GO:0006950">
    <property type="term" value="P:response to stress"/>
    <property type="evidence" value="ECO:0007669"/>
    <property type="project" value="TreeGrafter"/>
</dbReference>
<sequence length="138" mass="15908">MTLDDTIGYMISRVARKIHYAVDGMFKEYGITVEQWVALKTIAEYEPLCQKALAERIEKNQNTVKALVTHLENKGCIDRTPDPSDMRHMILRTTEKGRDCVERLSALDEHANLDFLGALSTDEQEELRRMLRKIEAKL</sequence>
<dbReference type="Gene3D" id="1.10.10.10">
    <property type="entry name" value="Winged helix-like DNA-binding domain superfamily/Winged helix DNA-binding domain"/>
    <property type="match status" value="1"/>
</dbReference>
<accession>A0A414NZI9</accession>
<feature type="domain" description="HTH marR-type" evidence="1">
    <location>
        <begin position="4"/>
        <end position="136"/>
    </location>
</feature>
<proteinExistence type="predicted"/>
<dbReference type="OrthoDB" id="9799663at2"/>
<gene>
    <name evidence="2" type="ORF">DW674_00435</name>
</gene>
<dbReference type="SUPFAM" id="SSF46785">
    <property type="entry name" value="Winged helix' DNA-binding domain"/>
    <property type="match status" value="1"/>
</dbReference>
<dbReference type="PANTHER" id="PTHR33164">
    <property type="entry name" value="TRANSCRIPTIONAL REGULATOR, MARR FAMILY"/>
    <property type="match status" value="1"/>
</dbReference>
<dbReference type="Proteomes" id="UP000283442">
    <property type="component" value="Unassembled WGS sequence"/>
</dbReference>
<dbReference type="InterPro" id="IPR036390">
    <property type="entry name" value="WH_DNA-bd_sf"/>
</dbReference>